<dbReference type="InterPro" id="IPR009293">
    <property type="entry name" value="UPF0478"/>
</dbReference>
<evidence type="ECO:0000256" key="2">
    <source>
        <dbReference type="SAM" id="Phobius"/>
    </source>
</evidence>
<keyword evidence="4" id="KW-1185">Reference proteome</keyword>
<keyword evidence="2" id="KW-0812">Transmembrane</keyword>
<sequence>MSAGEWAGMIAALALLLLVVLLAVPILKLGRTLDEATLTIRQTREQSAPILSQASTTVAHVNSNLERVDDITGNAANVSSNVAALTSVVAATVGSPLIKVAAFSYGVRSATRKKREGQAIAEAARRDKEARRTRRAARRAA</sequence>
<keyword evidence="2" id="KW-1133">Transmembrane helix</keyword>
<dbReference type="OrthoDB" id="3237344at2"/>
<dbReference type="Pfam" id="PF06103">
    <property type="entry name" value="DUF948"/>
    <property type="match status" value="1"/>
</dbReference>
<feature type="transmembrane region" description="Helical" evidence="2">
    <location>
        <begin position="6"/>
        <end position="27"/>
    </location>
</feature>
<reference evidence="3 4" key="1">
    <citation type="submission" date="2016-10" db="EMBL/GenBank/DDBJ databases">
        <authorList>
            <person name="de Groot N.N."/>
        </authorList>
    </citation>
    <scope>NUCLEOTIDE SEQUENCE [LARGE SCALE GENOMIC DNA]</scope>
    <source>
        <strain evidence="3 4">DSM 45317</strain>
    </source>
</reference>
<proteinExistence type="predicted"/>
<evidence type="ECO:0008006" key="5">
    <source>
        <dbReference type="Google" id="ProtNLM"/>
    </source>
</evidence>
<organism evidence="3 4">
    <name type="scientific">Geodermatophilus ruber</name>
    <dbReference type="NCBI Taxonomy" id="504800"/>
    <lineage>
        <taxon>Bacteria</taxon>
        <taxon>Bacillati</taxon>
        <taxon>Actinomycetota</taxon>
        <taxon>Actinomycetes</taxon>
        <taxon>Geodermatophilales</taxon>
        <taxon>Geodermatophilaceae</taxon>
        <taxon>Geodermatophilus</taxon>
    </lineage>
</organism>
<protein>
    <recommendedName>
        <fullName evidence="5">DUF948 domain-containing protein</fullName>
    </recommendedName>
</protein>
<name>A0A1I4FIG6_9ACTN</name>
<accession>A0A1I4FIG6</accession>
<dbReference type="InParanoid" id="A0A1I4FIG6"/>
<evidence type="ECO:0000313" key="4">
    <source>
        <dbReference type="Proteomes" id="UP000199152"/>
    </source>
</evidence>
<evidence type="ECO:0000313" key="3">
    <source>
        <dbReference type="EMBL" id="SFL16616.1"/>
    </source>
</evidence>
<feature type="region of interest" description="Disordered" evidence="1">
    <location>
        <begin position="116"/>
        <end position="141"/>
    </location>
</feature>
<dbReference type="STRING" id="504800.SAMN04488085_107140"/>
<dbReference type="EMBL" id="FOSW01000007">
    <property type="protein sequence ID" value="SFL16616.1"/>
    <property type="molecule type" value="Genomic_DNA"/>
</dbReference>
<gene>
    <name evidence="3" type="ORF">SAMN04488085_107140</name>
</gene>
<evidence type="ECO:0000256" key="1">
    <source>
        <dbReference type="SAM" id="MobiDB-lite"/>
    </source>
</evidence>
<feature type="compositionally biased region" description="Basic residues" evidence="1">
    <location>
        <begin position="131"/>
        <end position="141"/>
    </location>
</feature>
<keyword evidence="2" id="KW-0472">Membrane</keyword>
<dbReference type="AlphaFoldDB" id="A0A1I4FIG6"/>
<dbReference type="Proteomes" id="UP000199152">
    <property type="component" value="Unassembled WGS sequence"/>
</dbReference>